<feature type="transmembrane region" description="Helical" evidence="1">
    <location>
        <begin position="73"/>
        <end position="91"/>
    </location>
</feature>
<feature type="transmembrane region" description="Helical" evidence="1">
    <location>
        <begin position="47"/>
        <end position="67"/>
    </location>
</feature>
<evidence type="ECO:0000256" key="1">
    <source>
        <dbReference type="SAM" id="Phobius"/>
    </source>
</evidence>
<feature type="transmembrane region" description="Helical" evidence="1">
    <location>
        <begin position="274"/>
        <end position="296"/>
    </location>
</feature>
<keyword evidence="1" id="KW-0472">Membrane</keyword>
<feature type="transmembrane region" description="Helical" evidence="1">
    <location>
        <begin position="242"/>
        <end position="262"/>
    </location>
</feature>
<accession>A0A4R3M1A2</accession>
<dbReference type="InterPro" id="IPR018710">
    <property type="entry name" value="DUF2232"/>
</dbReference>
<organism evidence="2 3">
    <name type="scientific">Aquabacter spiritensis</name>
    <dbReference type="NCBI Taxonomy" id="933073"/>
    <lineage>
        <taxon>Bacteria</taxon>
        <taxon>Pseudomonadati</taxon>
        <taxon>Pseudomonadota</taxon>
        <taxon>Alphaproteobacteria</taxon>
        <taxon>Hyphomicrobiales</taxon>
        <taxon>Xanthobacteraceae</taxon>
        <taxon>Aquabacter</taxon>
    </lineage>
</organism>
<protein>
    <submittedName>
        <fullName evidence="2">Putative membrane protein DUF2232</fullName>
    </submittedName>
</protein>
<evidence type="ECO:0000313" key="2">
    <source>
        <dbReference type="EMBL" id="TCT06884.1"/>
    </source>
</evidence>
<gene>
    <name evidence="2" type="ORF">EDC64_102365</name>
</gene>
<dbReference type="RefSeq" id="WP_132030350.1">
    <property type="nucleotide sequence ID" value="NZ_SMAI01000002.1"/>
</dbReference>
<feature type="transmembrane region" description="Helical" evidence="1">
    <location>
        <begin position="103"/>
        <end position="128"/>
    </location>
</feature>
<name>A0A4R3M1A2_9HYPH</name>
<dbReference type="AlphaFoldDB" id="A0A4R3M1A2"/>
<reference evidence="2 3" key="1">
    <citation type="submission" date="2019-03" db="EMBL/GenBank/DDBJ databases">
        <title>Genomic Encyclopedia of Type Strains, Phase IV (KMG-IV): sequencing the most valuable type-strain genomes for metagenomic binning, comparative biology and taxonomic classification.</title>
        <authorList>
            <person name="Goeker M."/>
        </authorList>
    </citation>
    <scope>NUCLEOTIDE SEQUENCE [LARGE SCALE GENOMIC DNA]</scope>
    <source>
        <strain evidence="2 3">DSM 9035</strain>
    </source>
</reference>
<dbReference type="OrthoDB" id="7335270at2"/>
<keyword evidence="1" id="KW-1133">Transmembrane helix</keyword>
<comment type="caution">
    <text evidence="2">The sequence shown here is derived from an EMBL/GenBank/DDBJ whole genome shotgun (WGS) entry which is preliminary data.</text>
</comment>
<dbReference type="EMBL" id="SMAI01000002">
    <property type="protein sequence ID" value="TCT06884.1"/>
    <property type="molecule type" value="Genomic_DNA"/>
</dbReference>
<feature type="transmembrane region" description="Helical" evidence="1">
    <location>
        <begin position="6"/>
        <end position="35"/>
    </location>
</feature>
<feature type="transmembrane region" description="Helical" evidence="1">
    <location>
        <begin position="173"/>
        <end position="194"/>
    </location>
</feature>
<keyword evidence="1" id="KW-0812">Transmembrane</keyword>
<dbReference type="Pfam" id="PF09991">
    <property type="entry name" value="DUF2232"/>
    <property type="match status" value="1"/>
</dbReference>
<feature type="transmembrane region" description="Helical" evidence="1">
    <location>
        <begin position="215"/>
        <end position="236"/>
    </location>
</feature>
<evidence type="ECO:0000313" key="3">
    <source>
        <dbReference type="Proteomes" id="UP000294664"/>
    </source>
</evidence>
<proteinExistence type="predicted"/>
<dbReference type="Proteomes" id="UP000294664">
    <property type="component" value="Unassembled WGS sequence"/>
</dbReference>
<sequence length="318" mass="31590">MGQILLIGIAAGAASALLVAGVAAGTMLAVPLYYLAPLPIMVAGLAFSHWAGLIGVAVAGLGLALAFGSTLLVAYLVATGGPAWVLAYAALLARAEPAGRGGLVWLPIPALVLLAAALATVGTIVGLLSVATDLETYRAAVKTAFDAFVQAEAGSSGLAPADAANMASLVASVLPPMAGVLSMVTQILCLYLAGRAAMLSGRLARPWPDLAGLRLPQAASLALAVIVAASVAPGMVGLSASVAGGTLLTGFALAGFAVIHFLSRGRSARPLILTAVWVATAALGWPVLVVAVLGLIDTMFDLRTRFGTAGGPPAANDR</sequence>
<keyword evidence="3" id="KW-1185">Reference proteome</keyword>